<keyword evidence="4" id="KW-0067">ATP-binding</keyword>
<dbReference type="SUPFAM" id="SSF111331">
    <property type="entry name" value="NAD kinase/diacylglycerol kinase-like"/>
    <property type="match status" value="1"/>
</dbReference>
<dbReference type="PANTHER" id="PTHR12358:SF106">
    <property type="entry name" value="LIPID KINASE YEGS"/>
    <property type="match status" value="1"/>
</dbReference>
<evidence type="ECO:0000256" key="2">
    <source>
        <dbReference type="ARBA" id="ARBA00022741"/>
    </source>
</evidence>
<dbReference type="SMART" id="SM00046">
    <property type="entry name" value="DAGKc"/>
    <property type="match status" value="1"/>
</dbReference>
<dbReference type="InterPro" id="IPR050187">
    <property type="entry name" value="Lipid_Phosphate_FormReg"/>
</dbReference>
<gene>
    <name evidence="6" type="ORF">DYU11_09340</name>
</gene>
<comment type="caution">
    <text evidence="6">The sequence shown here is derived from an EMBL/GenBank/DDBJ whole genome shotgun (WGS) entry which is preliminary data.</text>
</comment>
<organism evidence="6 7">
    <name type="scientific">Fibrisoma montanum</name>
    <dbReference type="NCBI Taxonomy" id="2305895"/>
    <lineage>
        <taxon>Bacteria</taxon>
        <taxon>Pseudomonadati</taxon>
        <taxon>Bacteroidota</taxon>
        <taxon>Cytophagia</taxon>
        <taxon>Cytophagales</taxon>
        <taxon>Spirosomataceae</taxon>
        <taxon>Fibrisoma</taxon>
    </lineage>
</organism>
<evidence type="ECO:0000256" key="1">
    <source>
        <dbReference type="ARBA" id="ARBA00022679"/>
    </source>
</evidence>
<dbReference type="InterPro" id="IPR001206">
    <property type="entry name" value="Diacylglycerol_kinase_cat_dom"/>
</dbReference>
<feature type="domain" description="DAGKc" evidence="5">
    <location>
        <begin position="1"/>
        <end position="128"/>
    </location>
</feature>
<keyword evidence="1" id="KW-0808">Transferase</keyword>
<dbReference type="InterPro" id="IPR016064">
    <property type="entry name" value="NAD/diacylglycerol_kinase_sf"/>
</dbReference>
<evidence type="ECO:0000313" key="6">
    <source>
        <dbReference type="EMBL" id="RIV25490.1"/>
    </source>
</evidence>
<keyword evidence="7" id="KW-1185">Reference proteome</keyword>
<dbReference type="RefSeq" id="WP_119667372.1">
    <property type="nucleotide sequence ID" value="NZ_QXED01000002.1"/>
</dbReference>
<evidence type="ECO:0000256" key="3">
    <source>
        <dbReference type="ARBA" id="ARBA00022777"/>
    </source>
</evidence>
<evidence type="ECO:0000259" key="5">
    <source>
        <dbReference type="PROSITE" id="PS50146"/>
    </source>
</evidence>
<proteinExistence type="predicted"/>
<dbReference type="PROSITE" id="PS50146">
    <property type="entry name" value="DAGK"/>
    <property type="match status" value="1"/>
</dbReference>
<dbReference type="Proteomes" id="UP000283523">
    <property type="component" value="Unassembled WGS sequence"/>
</dbReference>
<keyword evidence="2" id="KW-0547">Nucleotide-binding</keyword>
<dbReference type="PANTHER" id="PTHR12358">
    <property type="entry name" value="SPHINGOSINE KINASE"/>
    <property type="match status" value="1"/>
</dbReference>
<dbReference type="GO" id="GO:0016301">
    <property type="term" value="F:kinase activity"/>
    <property type="evidence" value="ECO:0007669"/>
    <property type="project" value="UniProtKB-KW"/>
</dbReference>
<dbReference type="EMBL" id="QXED01000002">
    <property type="protein sequence ID" value="RIV25490.1"/>
    <property type="molecule type" value="Genomic_DNA"/>
</dbReference>
<sequence length="296" mass="33304">MKFLFAINPVSGGVAKADWEDGIRAYFSELTHEVDLMQLTGENDDARLRKRMDQWQPDCVVAVGGDGTVKLVAEQLLKTTTPLGILPAGSANGMARELNLPSRLEECLDVIVNGEARPIDVIAINGNNICLHLSDIGLNARLVRYYQRNNWRGQLGYARGVVRVLLRKRLLTVQIRTQEQVLNRNAFMVVLANARMYGTGAIINPDGNVADGRFEVVVLRRISFWEFLKMFWRYRPFDSSKTEIFSATSVCIETHQKAYFQVDGEYMGRVARVDAEIQPGQLRVMLPQTVDGETVL</sequence>
<dbReference type="GO" id="GO:0005524">
    <property type="term" value="F:ATP binding"/>
    <property type="evidence" value="ECO:0007669"/>
    <property type="project" value="UniProtKB-KW"/>
</dbReference>
<keyword evidence="3 6" id="KW-0418">Kinase</keyword>
<dbReference type="InterPro" id="IPR017438">
    <property type="entry name" value="ATP-NAD_kinase_N"/>
</dbReference>
<dbReference type="Gene3D" id="2.60.200.40">
    <property type="match status" value="1"/>
</dbReference>
<reference evidence="6 7" key="1">
    <citation type="submission" date="2018-08" db="EMBL/GenBank/DDBJ databases">
        <title>Fibrisoma montanum sp. nov., isolated from Danxia mountain soil.</title>
        <authorList>
            <person name="Huang Y."/>
        </authorList>
    </citation>
    <scope>NUCLEOTIDE SEQUENCE [LARGE SCALE GENOMIC DNA]</scope>
    <source>
        <strain evidence="6 7">HYT19</strain>
    </source>
</reference>
<protein>
    <submittedName>
        <fullName evidence="6">Diacylglycerol kinase family lipid kinase</fullName>
    </submittedName>
</protein>
<dbReference type="AlphaFoldDB" id="A0A418MFB0"/>
<evidence type="ECO:0000256" key="4">
    <source>
        <dbReference type="ARBA" id="ARBA00022840"/>
    </source>
</evidence>
<accession>A0A418MFB0</accession>
<dbReference type="Pfam" id="PF19279">
    <property type="entry name" value="YegS_C"/>
    <property type="match status" value="1"/>
</dbReference>
<name>A0A418MFB0_9BACT</name>
<dbReference type="Pfam" id="PF00781">
    <property type="entry name" value="DAGK_cat"/>
    <property type="match status" value="1"/>
</dbReference>
<evidence type="ECO:0000313" key="7">
    <source>
        <dbReference type="Proteomes" id="UP000283523"/>
    </source>
</evidence>
<dbReference type="InterPro" id="IPR045540">
    <property type="entry name" value="YegS/DAGK_C"/>
</dbReference>
<dbReference type="OrthoDB" id="9786026at2"/>
<dbReference type="Gene3D" id="3.40.50.10330">
    <property type="entry name" value="Probable inorganic polyphosphate/atp-NAD kinase, domain 1"/>
    <property type="match status" value="1"/>
</dbReference>
<dbReference type="GO" id="GO:0005886">
    <property type="term" value="C:plasma membrane"/>
    <property type="evidence" value="ECO:0007669"/>
    <property type="project" value="TreeGrafter"/>
</dbReference>